<gene>
    <name evidence="2" type="ORF">ACA1_287620</name>
</gene>
<feature type="region of interest" description="Disordered" evidence="1">
    <location>
        <begin position="1"/>
        <end position="124"/>
    </location>
</feature>
<organism evidence="2 3">
    <name type="scientific">Acanthamoeba castellanii (strain ATCC 30010 / Neff)</name>
    <dbReference type="NCBI Taxonomy" id="1257118"/>
    <lineage>
        <taxon>Eukaryota</taxon>
        <taxon>Amoebozoa</taxon>
        <taxon>Discosea</taxon>
        <taxon>Longamoebia</taxon>
        <taxon>Centramoebida</taxon>
        <taxon>Acanthamoebidae</taxon>
        <taxon>Acanthamoeba</taxon>
    </lineage>
</organism>
<evidence type="ECO:0000313" key="2">
    <source>
        <dbReference type="EMBL" id="ELR25063.1"/>
    </source>
</evidence>
<sequence>MRVQTAGPGSSGYEPNRLDPGKALPSARVQGTRVQAAGPGSNSYQPNKVDAGKFAPSGHVQPGFVRAGSTASGPGTEVHRQAATPGWATNVSRDTPVNAAPRPSGGGGASGNGARFCSECGNQL</sequence>
<proteinExistence type="predicted"/>
<accession>L8HK63</accession>
<dbReference type="VEuPathDB" id="AmoebaDB:ACA1_287620"/>
<dbReference type="Proteomes" id="UP000011083">
    <property type="component" value="Unassembled WGS sequence"/>
</dbReference>
<dbReference type="GeneID" id="14926104"/>
<dbReference type="EMBL" id="KB007805">
    <property type="protein sequence ID" value="ELR25063.1"/>
    <property type="molecule type" value="Genomic_DNA"/>
</dbReference>
<keyword evidence="3" id="KW-1185">Reference proteome</keyword>
<evidence type="ECO:0000256" key="1">
    <source>
        <dbReference type="SAM" id="MobiDB-lite"/>
    </source>
</evidence>
<dbReference type="KEGG" id="acan:ACA1_287620"/>
<reference evidence="2 3" key="1">
    <citation type="journal article" date="2013" name="Genome Biol.">
        <title>Genome of Acanthamoeba castellanii highlights extensive lateral gene transfer and early evolution of tyrosine kinase signaling.</title>
        <authorList>
            <person name="Clarke M."/>
            <person name="Lohan A.J."/>
            <person name="Liu B."/>
            <person name="Lagkouvardos I."/>
            <person name="Roy S."/>
            <person name="Zafar N."/>
            <person name="Bertelli C."/>
            <person name="Schilde C."/>
            <person name="Kianianmomeni A."/>
            <person name="Burglin T.R."/>
            <person name="Frech C."/>
            <person name="Turcotte B."/>
            <person name="Kopec K.O."/>
            <person name="Synnott J.M."/>
            <person name="Choo C."/>
            <person name="Paponov I."/>
            <person name="Finkler A."/>
            <person name="Soon Heng Tan C."/>
            <person name="Hutchins A.P."/>
            <person name="Weinmeier T."/>
            <person name="Rattei T."/>
            <person name="Chu J.S."/>
            <person name="Gimenez G."/>
            <person name="Irimia M."/>
            <person name="Rigden D.J."/>
            <person name="Fitzpatrick D.A."/>
            <person name="Lorenzo-Morales J."/>
            <person name="Bateman A."/>
            <person name="Chiu C.H."/>
            <person name="Tang P."/>
            <person name="Hegemann P."/>
            <person name="Fromm H."/>
            <person name="Raoult D."/>
            <person name="Greub G."/>
            <person name="Miranda-Saavedra D."/>
            <person name="Chen N."/>
            <person name="Nash P."/>
            <person name="Ginger M.L."/>
            <person name="Horn M."/>
            <person name="Schaap P."/>
            <person name="Caler L."/>
            <person name="Loftus B."/>
        </authorList>
    </citation>
    <scope>NUCLEOTIDE SEQUENCE [LARGE SCALE GENOMIC DNA]</scope>
    <source>
        <strain evidence="2 3">Neff</strain>
    </source>
</reference>
<evidence type="ECO:0000313" key="3">
    <source>
        <dbReference type="Proteomes" id="UP000011083"/>
    </source>
</evidence>
<protein>
    <submittedName>
        <fullName evidence="2">Uncharacterized protein</fullName>
    </submittedName>
</protein>
<name>L8HK63_ACACF</name>
<dbReference type="AlphaFoldDB" id="L8HK63"/>
<dbReference type="RefSeq" id="XP_004367818.1">
    <property type="nucleotide sequence ID" value="XM_004367761.1"/>
</dbReference>